<evidence type="ECO:0000313" key="2">
    <source>
        <dbReference type="EMBL" id="XAT62890.1"/>
    </source>
</evidence>
<reference evidence="2 3" key="1">
    <citation type="submission" date="2021-11" db="EMBL/GenBank/DDBJ databases">
        <title>Whole genome of Geoglobus acetivorans.</title>
        <authorList>
            <person name="Liu D."/>
        </authorList>
    </citation>
    <scope>NUCLEOTIDE SEQUENCE [LARGE SCALE GENOMIC DNA]</scope>
    <source>
        <strain evidence="2 3">SBH6</strain>
    </source>
</reference>
<dbReference type="Proteomes" id="UP001492541">
    <property type="component" value="Chromosome"/>
</dbReference>
<dbReference type="InterPro" id="IPR035069">
    <property type="entry name" value="TTHA1013/TTHA0281-like"/>
</dbReference>
<accession>A0ABZ3GZT2</accession>
<gene>
    <name evidence="2" type="ORF">LPQ35_06430</name>
</gene>
<sequence length="87" mass="9980">MEQLEVKKLRFPVIVEVDEDGYYIVSCPLFKGCHSYGETIEEALGNIKEVIEMCLEEEGLDESLKFIGYREVEVEHAIATDKSKRLP</sequence>
<dbReference type="Gene3D" id="3.30.160.250">
    <property type="match status" value="1"/>
</dbReference>
<protein>
    <submittedName>
        <fullName evidence="2">Type II toxin-antitoxin system HicB family antitoxin</fullName>
    </submittedName>
</protein>
<evidence type="ECO:0000259" key="1">
    <source>
        <dbReference type="Pfam" id="PF15919"/>
    </source>
</evidence>
<proteinExistence type="predicted"/>
<dbReference type="GeneID" id="90449307"/>
<dbReference type="EMBL" id="CP087714">
    <property type="protein sequence ID" value="XAT62890.1"/>
    <property type="molecule type" value="Genomic_DNA"/>
</dbReference>
<dbReference type="PANTHER" id="PTHR34504">
    <property type="entry name" value="ANTITOXIN HICB"/>
    <property type="match status" value="1"/>
</dbReference>
<keyword evidence="3" id="KW-1185">Reference proteome</keyword>
<dbReference type="Pfam" id="PF15919">
    <property type="entry name" value="HicB_lk_antitox"/>
    <property type="match status" value="1"/>
</dbReference>
<feature type="domain" description="HicB-like antitoxin of toxin-antitoxin system" evidence="1">
    <location>
        <begin position="11"/>
        <end position="57"/>
    </location>
</feature>
<dbReference type="SUPFAM" id="SSF143100">
    <property type="entry name" value="TTHA1013/TTHA0281-like"/>
    <property type="match status" value="1"/>
</dbReference>
<evidence type="ECO:0000313" key="3">
    <source>
        <dbReference type="Proteomes" id="UP001492541"/>
    </source>
</evidence>
<dbReference type="PANTHER" id="PTHR34504:SF4">
    <property type="entry name" value="ANTITOXIN HICB"/>
    <property type="match status" value="1"/>
</dbReference>
<dbReference type="RefSeq" id="WP_193807832.1">
    <property type="nucleotide sequence ID" value="NZ_CP087714.1"/>
</dbReference>
<dbReference type="InterPro" id="IPR051404">
    <property type="entry name" value="TA_system_antitoxin"/>
</dbReference>
<dbReference type="InterPro" id="IPR031807">
    <property type="entry name" value="HicB-like"/>
</dbReference>
<name>A0ABZ3GZT2_GEOAI</name>
<organism evidence="2 3">
    <name type="scientific">Geoglobus acetivorans</name>
    <dbReference type="NCBI Taxonomy" id="565033"/>
    <lineage>
        <taxon>Archaea</taxon>
        <taxon>Methanobacteriati</taxon>
        <taxon>Methanobacteriota</taxon>
        <taxon>Archaeoglobi</taxon>
        <taxon>Archaeoglobales</taxon>
        <taxon>Archaeoglobaceae</taxon>
        <taxon>Geoglobus</taxon>
    </lineage>
</organism>